<dbReference type="PANTHER" id="PTHR23359">
    <property type="entry name" value="NUCLEOTIDE KINASE"/>
    <property type="match status" value="1"/>
</dbReference>
<dbReference type="Pfam" id="PF00406">
    <property type="entry name" value="ADK"/>
    <property type="match status" value="1"/>
</dbReference>
<comment type="subunit">
    <text evidence="5 7">Monomer.</text>
</comment>
<dbReference type="NCBIfam" id="NF011100">
    <property type="entry name" value="PRK14527.1"/>
    <property type="match status" value="1"/>
</dbReference>
<dbReference type="EC" id="2.7.4.3" evidence="5 7"/>
<dbReference type="OrthoDB" id="9805030at2"/>
<feature type="binding site" evidence="5">
    <location>
        <position position="93"/>
    </location>
    <ligand>
        <name>AMP</name>
        <dbReference type="ChEBI" id="CHEBI:456215"/>
    </ligand>
</feature>
<feature type="binding site" evidence="5">
    <location>
        <position position="129"/>
    </location>
    <ligand>
        <name>ATP</name>
        <dbReference type="ChEBI" id="CHEBI:30616"/>
    </ligand>
</feature>
<keyword evidence="5" id="KW-0963">Cytoplasm</keyword>
<dbReference type="CDD" id="cd01428">
    <property type="entry name" value="ADK"/>
    <property type="match status" value="1"/>
</dbReference>
<keyword evidence="9" id="KW-1185">Reference proteome</keyword>
<comment type="caution">
    <text evidence="8">The sequence shown here is derived from an EMBL/GenBank/DDBJ whole genome shotgun (WGS) entry which is preliminary data.</text>
</comment>
<evidence type="ECO:0000256" key="7">
    <source>
        <dbReference type="RuleBase" id="RU003331"/>
    </source>
</evidence>
<dbReference type="GO" id="GO:0044209">
    <property type="term" value="P:AMP salvage"/>
    <property type="evidence" value="ECO:0007669"/>
    <property type="project" value="UniProtKB-UniRule"/>
</dbReference>
<keyword evidence="4 5" id="KW-0418">Kinase</keyword>
<comment type="caution">
    <text evidence="5">Lacks conserved residue(s) required for the propagation of feature annotation.</text>
</comment>
<dbReference type="NCBIfam" id="NF001381">
    <property type="entry name" value="PRK00279.1-3"/>
    <property type="match status" value="1"/>
</dbReference>
<keyword evidence="1 5" id="KW-0808">Transferase</keyword>
<dbReference type="PRINTS" id="PR00094">
    <property type="entry name" value="ADENYLTKNASE"/>
</dbReference>
<dbReference type="SUPFAM" id="SSF52540">
    <property type="entry name" value="P-loop containing nucleoside triphosphate hydrolases"/>
    <property type="match status" value="1"/>
</dbReference>
<evidence type="ECO:0000256" key="4">
    <source>
        <dbReference type="ARBA" id="ARBA00022777"/>
    </source>
</evidence>
<feature type="binding site" evidence="5">
    <location>
        <position position="37"/>
    </location>
    <ligand>
        <name>AMP</name>
        <dbReference type="ChEBI" id="CHEBI:456215"/>
    </ligand>
</feature>
<feature type="binding site" evidence="5">
    <location>
        <position position="135"/>
    </location>
    <ligand>
        <name>AMP</name>
        <dbReference type="ChEBI" id="CHEBI:456215"/>
    </ligand>
</feature>
<accession>A0A3L9MMW7</accession>
<comment type="subcellular location">
    <subcellularLocation>
        <location evidence="5 7">Cytoplasm</location>
    </subcellularLocation>
</comment>
<reference evidence="8 9" key="1">
    <citation type="submission" date="2018-10" db="EMBL/GenBank/DDBJ databases">
        <authorList>
            <person name="Chen X."/>
        </authorList>
    </citation>
    <scope>NUCLEOTIDE SEQUENCE [LARGE SCALE GENOMIC DNA]</scope>
    <source>
        <strain evidence="8 9">YIM 102668</strain>
    </source>
</reference>
<dbReference type="GO" id="GO:0005737">
    <property type="term" value="C:cytoplasm"/>
    <property type="evidence" value="ECO:0007669"/>
    <property type="project" value="UniProtKB-SubCell"/>
</dbReference>
<feature type="binding site" evidence="5">
    <location>
        <position position="147"/>
    </location>
    <ligand>
        <name>AMP</name>
        <dbReference type="ChEBI" id="CHEBI:456215"/>
    </ligand>
</feature>
<keyword evidence="3 5" id="KW-0547">Nucleotide-binding</keyword>
<comment type="pathway">
    <text evidence="5">Purine metabolism; AMP biosynthesis via salvage pathway; AMP from ADP: step 1/1.</text>
</comment>
<feature type="binding site" evidence="5">
    <location>
        <position position="32"/>
    </location>
    <ligand>
        <name>AMP</name>
        <dbReference type="ChEBI" id="CHEBI:456215"/>
    </ligand>
</feature>
<evidence type="ECO:0000256" key="5">
    <source>
        <dbReference type="HAMAP-Rule" id="MF_00235"/>
    </source>
</evidence>
<evidence type="ECO:0000313" key="9">
    <source>
        <dbReference type="Proteomes" id="UP000275348"/>
    </source>
</evidence>
<keyword evidence="5 7" id="KW-0067">ATP-binding</keyword>
<keyword evidence="2 5" id="KW-0545">Nucleotide biosynthesis</keyword>
<comment type="function">
    <text evidence="5">Catalyzes the reversible transfer of the terminal phosphate group between ATP and AMP. Plays an important role in cellular energy homeostasis and in adenine nucleotide metabolism.</text>
</comment>
<sequence>MLNIVLFGPPGSGKGTQAKFLEEKYSTPQISTGDLFRFNLKNETELGKLAQSYMGKGQLVPDEVTTNMLVDHLDNNPNEHGYIFDGYPRTTAQAQELDKILAEKYNDDVTVTLALVVEDEILVERLLERGKTSGRADDVDVNIIRDRIKEYYEKTAIVAEHFKAQGKWVEIDGVGSIEDITNKLYAAIDAANVK</sequence>
<organism evidence="8 9">
    <name type="scientific">Faecalibacter macacae</name>
    <dbReference type="NCBI Taxonomy" id="1859289"/>
    <lineage>
        <taxon>Bacteria</taxon>
        <taxon>Pseudomonadati</taxon>
        <taxon>Bacteroidota</taxon>
        <taxon>Flavobacteriia</taxon>
        <taxon>Flavobacteriales</taxon>
        <taxon>Weeksellaceae</taxon>
        <taxon>Faecalibacter</taxon>
    </lineage>
</organism>
<evidence type="ECO:0000256" key="6">
    <source>
        <dbReference type="RuleBase" id="RU003330"/>
    </source>
</evidence>
<dbReference type="InterPro" id="IPR000850">
    <property type="entry name" value="Adenylat/UMP-CMP_kin"/>
</dbReference>
<name>A0A3L9MMW7_9FLAO</name>
<dbReference type="GO" id="GO:0005524">
    <property type="term" value="F:ATP binding"/>
    <property type="evidence" value="ECO:0007669"/>
    <property type="project" value="UniProtKB-UniRule"/>
</dbReference>
<dbReference type="HAMAP" id="MF_00235">
    <property type="entry name" value="Adenylate_kinase_Adk"/>
    <property type="match status" value="1"/>
</dbReference>
<evidence type="ECO:0000256" key="1">
    <source>
        <dbReference type="ARBA" id="ARBA00022679"/>
    </source>
</evidence>
<feature type="binding site" evidence="5">
    <location>
        <position position="175"/>
    </location>
    <ligand>
        <name>ATP</name>
        <dbReference type="ChEBI" id="CHEBI:30616"/>
    </ligand>
</feature>
<evidence type="ECO:0000313" key="8">
    <source>
        <dbReference type="EMBL" id="RLZ12009.1"/>
    </source>
</evidence>
<comment type="domain">
    <text evidence="5">Consists of three domains, a large central CORE domain and two small peripheral domains, NMPbind and LID, which undergo movements during catalysis. The LID domain closes over the site of phosphoryl transfer upon ATP binding. Assembling and dissambling the active center during each catalytic cycle provides an effective means to prevent ATP hydrolysis.</text>
</comment>
<dbReference type="EMBL" id="RDOJ01000003">
    <property type="protein sequence ID" value="RLZ12009.1"/>
    <property type="molecule type" value="Genomic_DNA"/>
</dbReference>
<feature type="region of interest" description="NMP" evidence="5">
    <location>
        <begin position="31"/>
        <end position="60"/>
    </location>
</feature>
<feature type="binding site" evidence="5">
    <location>
        <begin position="11"/>
        <end position="16"/>
    </location>
    <ligand>
        <name>ATP</name>
        <dbReference type="ChEBI" id="CHEBI:30616"/>
    </ligand>
</feature>
<evidence type="ECO:0000256" key="2">
    <source>
        <dbReference type="ARBA" id="ARBA00022727"/>
    </source>
</evidence>
<feature type="binding site" evidence="5">
    <location>
        <begin position="86"/>
        <end position="89"/>
    </location>
    <ligand>
        <name>AMP</name>
        <dbReference type="ChEBI" id="CHEBI:456215"/>
    </ligand>
</feature>
<dbReference type="Proteomes" id="UP000275348">
    <property type="component" value="Unassembled WGS sequence"/>
</dbReference>
<dbReference type="InterPro" id="IPR027417">
    <property type="entry name" value="P-loop_NTPase"/>
</dbReference>
<dbReference type="GO" id="GO:0004017">
    <property type="term" value="F:AMP kinase activity"/>
    <property type="evidence" value="ECO:0007669"/>
    <property type="project" value="UniProtKB-UniRule"/>
</dbReference>
<dbReference type="PROSITE" id="PS00113">
    <property type="entry name" value="ADENYLATE_KINASE"/>
    <property type="match status" value="1"/>
</dbReference>
<evidence type="ECO:0000256" key="3">
    <source>
        <dbReference type="ARBA" id="ARBA00022741"/>
    </source>
</evidence>
<dbReference type="Gene3D" id="3.40.50.300">
    <property type="entry name" value="P-loop containing nucleotide triphosphate hydrolases"/>
    <property type="match status" value="1"/>
</dbReference>
<dbReference type="UniPathway" id="UPA00588">
    <property type="reaction ID" value="UER00649"/>
</dbReference>
<dbReference type="NCBIfam" id="NF011105">
    <property type="entry name" value="PRK14532.1"/>
    <property type="match status" value="1"/>
</dbReference>
<protein>
    <recommendedName>
        <fullName evidence="5 7">Adenylate kinase</fullName>
        <shortName evidence="5">AK</shortName>
        <ecNumber evidence="5 7">2.7.4.3</ecNumber>
    </recommendedName>
    <alternativeName>
        <fullName evidence="5">ATP-AMP transphosphorylase</fullName>
    </alternativeName>
    <alternativeName>
        <fullName evidence="5">ATP:AMP phosphotransferase</fullName>
    </alternativeName>
    <alternativeName>
        <fullName evidence="5">Adenylate monophosphate kinase</fullName>
    </alternativeName>
</protein>
<gene>
    <name evidence="5" type="primary">adk</name>
    <name evidence="8" type="ORF">EAH69_03615</name>
</gene>
<feature type="binding site" evidence="5">
    <location>
        <begin position="58"/>
        <end position="60"/>
    </location>
    <ligand>
        <name>AMP</name>
        <dbReference type="ChEBI" id="CHEBI:456215"/>
    </ligand>
</feature>
<comment type="similarity">
    <text evidence="5 6">Belongs to the adenylate kinase family.</text>
</comment>
<dbReference type="InterPro" id="IPR033690">
    <property type="entry name" value="Adenylat_kinase_CS"/>
</dbReference>
<dbReference type="RefSeq" id="WP_121933818.1">
    <property type="nucleotide sequence ID" value="NZ_RDOJ01000003.1"/>
</dbReference>
<comment type="catalytic activity">
    <reaction evidence="5 7">
        <text>AMP + ATP = 2 ADP</text>
        <dbReference type="Rhea" id="RHEA:12973"/>
        <dbReference type="ChEBI" id="CHEBI:30616"/>
        <dbReference type="ChEBI" id="CHEBI:456215"/>
        <dbReference type="ChEBI" id="CHEBI:456216"/>
        <dbReference type="EC" id="2.7.4.3"/>
    </reaction>
</comment>
<proteinExistence type="inferred from homology"/>
<dbReference type="AlphaFoldDB" id="A0A3L9MMW7"/>